<keyword evidence="2" id="KW-1185">Reference proteome</keyword>
<dbReference type="EnsemblPlants" id="Zm00001eb044730_T001">
    <property type="protein sequence ID" value="Zm00001eb044730_P001"/>
    <property type="gene ID" value="Zm00001eb044730"/>
</dbReference>
<dbReference type="Gramene" id="Zm00001eb044730_T001">
    <property type="protein sequence ID" value="Zm00001eb044730_P001"/>
    <property type="gene ID" value="Zm00001eb044730"/>
</dbReference>
<name>A0A804LY45_MAIZE</name>
<protein>
    <submittedName>
        <fullName evidence="1">Uncharacterized protein</fullName>
    </submittedName>
</protein>
<sequence>MGLYSLEEVEAIKARAEWWEWDAQSPAEICRLLRLGLPSLALSRADSSSTAEL</sequence>
<dbReference type="Proteomes" id="UP000007305">
    <property type="component" value="Chromosome 1"/>
</dbReference>
<accession>A0A804LY45</accession>
<dbReference type="AlphaFoldDB" id="A0A804LY45"/>
<organism evidence="1 2">
    <name type="scientific">Zea mays</name>
    <name type="common">Maize</name>
    <dbReference type="NCBI Taxonomy" id="4577"/>
    <lineage>
        <taxon>Eukaryota</taxon>
        <taxon>Viridiplantae</taxon>
        <taxon>Streptophyta</taxon>
        <taxon>Embryophyta</taxon>
        <taxon>Tracheophyta</taxon>
        <taxon>Spermatophyta</taxon>
        <taxon>Magnoliopsida</taxon>
        <taxon>Liliopsida</taxon>
        <taxon>Poales</taxon>
        <taxon>Poaceae</taxon>
        <taxon>PACMAD clade</taxon>
        <taxon>Panicoideae</taxon>
        <taxon>Andropogonodae</taxon>
        <taxon>Andropogoneae</taxon>
        <taxon>Tripsacinae</taxon>
        <taxon>Zea</taxon>
    </lineage>
</organism>
<reference evidence="1" key="3">
    <citation type="submission" date="2021-05" db="UniProtKB">
        <authorList>
            <consortium name="EnsemblPlants"/>
        </authorList>
    </citation>
    <scope>IDENTIFICATION</scope>
    <source>
        <strain evidence="1">cv. B73</strain>
    </source>
</reference>
<proteinExistence type="predicted"/>
<dbReference type="InParanoid" id="A0A804LY45"/>
<reference evidence="2" key="1">
    <citation type="submission" date="2015-12" db="EMBL/GenBank/DDBJ databases">
        <title>Update maize B73 reference genome by single molecule sequencing technologies.</title>
        <authorList>
            <consortium name="Maize Genome Sequencing Project"/>
            <person name="Ware D."/>
        </authorList>
    </citation>
    <scope>NUCLEOTIDE SEQUENCE [LARGE SCALE GENOMIC DNA]</scope>
    <source>
        <strain evidence="2">cv. B73</strain>
    </source>
</reference>
<evidence type="ECO:0000313" key="1">
    <source>
        <dbReference type="EnsemblPlants" id="Zm00001eb044730_P001"/>
    </source>
</evidence>
<evidence type="ECO:0000313" key="2">
    <source>
        <dbReference type="Proteomes" id="UP000007305"/>
    </source>
</evidence>
<reference evidence="1" key="2">
    <citation type="submission" date="2019-07" db="EMBL/GenBank/DDBJ databases">
        <authorList>
            <person name="Seetharam A."/>
            <person name="Woodhouse M."/>
            <person name="Cannon E."/>
        </authorList>
    </citation>
    <scope>NUCLEOTIDE SEQUENCE [LARGE SCALE GENOMIC DNA]</scope>
    <source>
        <strain evidence="1">cv. B73</strain>
    </source>
</reference>